<feature type="signal peptide" evidence="1">
    <location>
        <begin position="1"/>
        <end position="21"/>
    </location>
</feature>
<evidence type="ECO:0000313" key="2">
    <source>
        <dbReference type="EMBL" id="SUB74645.1"/>
    </source>
</evidence>
<organism evidence="2 3">
    <name type="scientific">Peptoniphilus indolicus</name>
    <dbReference type="NCBI Taxonomy" id="33030"/>
    <lineage>
        <taxon>Bacteria</taxon>
        <taxon>Bacillati</taxon>
        <taxon>Bacillota</taxon>
        <taxon>Tissierellia</taxon>
        <taxon>Tissierellales</taxon>
        <taxon>Peptoniphilaceae</taxon>
        <taxon>Peptoniphilus</taxon>
    </lineage>
</organism>
<sequence>MLKKIISVMFLVIFFNTNVEAKVINVTVPKYNVTVNSVVMDKEKNKYPPLSYNGITYFPMTYDNAMALGILINWNNAERTLYLDRGAGFGNIPIKPFDSEKENGKLYSVKIIPFDVVINGKKIDKKELKKYPLFVFRDITYLPMTWSIFHDELDYDVSFNHKDGLVMKAALRHMSFPTTGMEEIVFDGGRVSYTAGKPLSAYSIIISTKSGELSLGEDIRSKYFKNFRNFQPPGVLGYYLLNPDKRVEAKPYVKGYILYMPFGYASDFNVSSDGGILTLNSNKVRNVILKYNVNTGAFIGEDEVGKDTVNKIYKN</sequence>
<protein>
    <recommendedName>
        <fullName evidence="4">Copper amine oxidase N-terminal domain</fullName>
    </recommendedName>
</protein>
<reference evidence="2 3" key="1">
    <citation type="submission" date="2018-06" db="EMBL/GenBank/DDBJ databases">
        <authorList>
            <consortium name="Pathogen Informatics"/>
            <person name="Doyle S."/>
        </authorList>
    </citation>
    <scope>NUCLEOTIDE SEQUENCE [LARGE SCALE GENOMIC DNA]</scope>
    <source>
        <strain evidence="2 3">NCTC11088</strain>
    </source>
</reference>
<dbReference type="AlphaFoldDB" id="A0A379DAU8"/>
<evidence type="ECO:0008006" key="4">
    <source>
        <dbReference type="Google" id="ProtNLM"/>
    </source>
</evidence>
<dbReference type="RefSeq" id="WP_115311967.1">
    <property type="nucleotide sequence ID" value="NZ_UGTH01000001.1"/>
</dbReference>
<evidence type="ECO:0000256" key="1">
    <source>
        <dbReference type="SAM" id="SignalP"/>
    </source>
</evidence>
<keyword evidence="1" id="KW-0732">Signal</keyword>
<gene>
    <name evidence="2" type="ORF">NCTC11088_00398</name>
</gene>
<dbReference type="EMBL" id="UGTH01000001">
    <property type="protein sequence ID" value="SUB74645.1"/>
    <property type="molecule type" value="Genomic_DNA"/>
</dbReference>
<feature type="chain" id="PRO_5016962449" description="Copper amine oxidase N-terminal domain" evidence="1">
    <location>
        <begin position="22"/>
        <end position="315"/>
    </location>
</feature>
<name>A0A379DAU8_9FIRM</name>
<evidence type="ECO:0000313" key="3">
    <source>
        <dbReference type="Proteomes" id="UP000254777"/>
    </source>
</evidence>
<proteinExistence type="predicted"/>
<dbReference type="Proteomes" id="UP000254777">
    <property type="component" value="Unassembled WGS sequence"/>
</dbReference>
<accession>A0A379DAU8</accession>